<evidence type="ECO:0000313" key="2">
    <source>
        <dbReference type="Proteomes" id="UP000198683"/>
    </source>
</evidence>
<dbReference type="STRING" id="683260.SAMN05421874_11593"/>
<accession>A0A1G9H4S8</accession>
<dbReference type="EMBL" id="FNFB01000015">
    <property type="protein sequence ID" value="SDL07986.1"/>
    <property type="molecule type" value="Genomic_DNA"/>
</dbReference>
<dbReference type="AlphaFoldDB" id="A0A1G9H4S8"/>
<dbReference type="RefSeq" id="WP_090768981.1">
    <property type="nucleotide sequence ID" value="NZ_FNFB01000015.1"/>
</dbReference>
<evidence type="ECO:0000313" key="1">
    <source>
        <dbReference type="EMBL" id="SDL07986.1"/>
    </source>
</evidence>
<organism evidence="1 2">
    <name type="scientific">Nonomuraea maritima</name>
    <dbReference type="NCBI Taxonomy" id="683260"/>
    <lineage>
        <taxon>Bacteria</taxon>
        <taxon>Bacillati</taxon>
        <taxon>Actinomycetota</taxon>
        <taxon>Actinomycetes</taxon>
        <taxon>Streptosporangiales</taxon>
        <taxon>Streptosporangiaceae</taxon>
        <taxon>Nonomuraea</taxon>
    </lineage>
</organism>
<keyword evidence="2" id="KW-1185">Reference proteome</keyword>
<dbReference type="OrthoDB" id="3542564at2"/>
<sequence length="100" mass="10882">MAAMVANPLHEALQSALRAVGPMVEEISSGIDTPYRQFRSGTVWTGPTAKLFAEQLAQLRSRVRASGEGIVADLQAQLGRTPAQVTEEEAAEIRRRYGFP</sequence>
<reference evidence="1 2" key="1">
    <citation type="submission" date="2016-10" db="EMBL/GenBank/DDBJ databases">
        <authorList>
            <person name="de Groot N.N."/>
        </authorList>
    </citation>
    <scope>NUCLEOTIDE SEQUENCE [LARGE SCALE GENOMIC DNA]</scope>
    <source>
        <strain evidence="1 2">CGMCC 4.5681</strain>
    </source>
</reference>
<protein>
    <recommendedName>
        <fullName evidence="3">WXG100 family type VII secretion target</fullName>
    </recommendedName>
</protein>
<proteinExistence type="predicted"/>
<name>A0A1G9H4S8_9ACTN</name>
<dbReference type="Proteomes" id="UP000198683">
    <property type="component" value="Unassembled WGS sequence"/>
</dbReference>
<evidence type="ECO:0008006" key="3">
    <source>
        <dbReference type="Google" id="ProtNLM"/>
    </source>
</evidence>
<gene>
    <name evidence="1" type="ORF">SAMN05421874_11593</name>
</gene>